<dbReference type="InterPro" id="IPR050311">
    <property type="entry name" value="ORC1/CDC6"/>
</dbReference>
<feature type="compositionally biased region" description="Low complexity" evidence="3">
    <location>
        <begin position="914"/>
        <end position="929"/>
    </location>
</feature>
<evidence type="ECO:0000313" key="6">
    <source>
        <dbReference type="Proteomes" id="UP000481153"/>
    </source>
</evidence>
<comment type="similarity">
    <text evidence="1">Belongs to the CDC6/cdc18 family.</text>
</comment>
<dbReference type="Pfam" id="PF13401">
    <property type="entry name" value="AAA_22"/>
    <property type="match status" value="1"/>
</dbReference>
<feature type="compositionally biased region" description="Basic and acidic residues" evidence="3">
    <location>
        <begin position="825"/>
        <end position="853"/>
    </location>
</feature>
<protein>
    <recommendedName>
        <fullName evidence="4">AAA+ ATPase domain-containing protein</fullName>
    </recommendedName>
</protein>
<dbReference type="GO" id="GO:0003688">
    <property type="term" value="F:DNA replication origin binding"/>
    <property type="evidence" value="ECO:0007669"/>
    <property type="project" value="TreeGrafter"/>
</dbReference>
<dbReference type="EMBL" id="VJMJ01000119">
    <property type="protein sequence ID" value="KAF0733779.1"/>
    <property type="molecule type" value="Genomic_DNA"/>
</dbReference>
<feature type="region of interest" description="Disordered" evidence="3">
    <location>
        <begin position="738"/>
        <end position="771"/>
    </location>
</feature>
<evidence type="ECO:0000313" key="5">
    <source>
        <dbReference type="EMBL" id="KAF0733779.1"/>
    </source>
</evidence>
<accession>A0A6G0X1U9</accession>
<evidence type="ECO:0000256" key="2">
    <source>
        <dbReference type="ARBA" id="ARBA00022705"/>
    </source>
</evidence>
<dbReference type="GO" id="GO:0005634">
    <property type="term" value="C:nucleus"/>
    <property type="evidence" value="ECO:0007669"/>
    <property type="project" value="TreeGrafter"/>
</dbReference>
<dbReference type="InterPro" id="IPR003593">
    <property type="entry name" value="AAA+_ATPase"/>
</dbReference>
<name>A0A6G0X1U9_9STRA</name>
<dbReference type="InterPro" id="IPR027417">
    <property type="entry name" value="P-loop_NTPase"/>
</dbReference>
<proteinExistence type="inferred from homology"/>
<dbReference type="GO" id="GO:0006270">
    <property type="term" value="P:DNA replication initiation"/>
    <property type="evidence" value="ECO:0007669"/>
    <property type="project" value="TreeGrafter"/>
</dbReference>
<dbReference type="PANTHER" id="PTHR10763">
    <property type="entry name" value="CELL DIVISION CONTROL PROTEIN 6-RELATED"/>
    <property type="match status" value="1"/>
</dbReference>
<dbReference type="PANTHER" id="PTHR10763:SF26">
    <property type="entry name" value="CELL DIVISION CONTROL PROTEIN 6 HOMOLOG"/>
    <property type="match status" value="1"/>
</dbReference>
<evidence type="ECO:0000256" key="3">
    <source>
        <dbReference type="SAM" id="MobiDB-lite"/>
    </source>
</evidence>
<feature type="region of interest" description="Disordered" evidence="3">
    <location>
        <begin position="823"/>
        <end position="890"/>
    </location>
</feature>
<reference evidence="5 6" key="1">
    <citation type="submission" date="2019-07" db="EMBL/GenBank/DDBJ databases">
        <title>Genomics analysis of Aphanomyces spp. identifies a new class of oomycete effector associated with host adaptation.</title>
        <authorList>
            <person name="Gaulin E."/>
        </authorList>
    </citation>
    <scope>NUCLEOTIDE SEQUENCE [LARGE SCALE GENOMIC DNA]</scope>
    <source>
        <strain evidence="5 6">ATCC 201684</strain>
    </source>
</reference>
<dbReference type="SUPFAM" id="SSF52540">
    <property type="entry name" value="P-loop containing nucleoside triphosphate hydrolases"/>
    <property type="match status" value="1"/>
</dbReference>
<feature type="region of interest" description="Disordered" evidence="3">
    <location>
        <begin position="905"/>
        <end position="931"/>
    </location>
</feature>
<keyword evidence="6" id="KW-1185">Reference proteome</keyword>
<feature type="compositionally biased region" description="Acidic residues" evidence="3">
    <location>
        <begin position="612"/>
        <end position="622"/>
    </location>
</feature>
<dbReference type="GO" id="GO:0016887">
    <property type="term" value="F:ATP hydrolysis activity"/>
    <property type="evidence" value="ECO:0007669"/>
    <property type="project" value="InterPro"/>
</dbReference>
<dbReference type="CDD" id="cd00009">
    <property type="entry name" value="AAA"/>
    <property type="match status" value="1"/>
</dbReference>
<sequence>MTSEWASMLRMARTADGISNGAKWPVLVFQSYQAARDWLVDVTPLEKLKPVLDVEDCVLFYFGRCDRRKTKPEEVLHLAVMPEHDAEMDVYQNAQTKISDPLLALAMKQAREFAEAPSKLGAMELLVQFIIQDSSYVLELDEEENSVAHRRKTEQEEDSPELVWSKLFEALWEILVADGWSLASFGQEILYVLPDVDYFNFEVDSTVFKSKRKTLLKAIEFYAETENATASAIWENMWTMMEELKQGKTIVMKNTMFYVTPIIEKFELLKRGENLFATKKDAVVQFSRRMQIPTPQKPKAVPAIAPQLIHVPHSAQNEITIFEEELKTKSRPKVVKRKQPLQLTDRTHSHPVGLRRRLKSQYPWGLILDVLTKDFGWSYKPGRFGFEFSDAVGTKFESEENAMEFVASTDLLGKVESILKERGAPTPEQEKENGSKANRYAQESDEDYATMLIGNTKEKSKASRTIVKDSGMDADDLPIKKKKVLKPKKRLSYSSPGKSKTQSSQIKFGQIERVLKVQGWKWVSGPMGFIYCKPHVVIAQKGRRFSGKENEDYFMSKENFEVYVRSNQELMKLIRNAISGEHEDVFEMPSDEEVVIKQKKSKVKKVIKESVVEENSEEENEDSSANSGNENESIRNTNTGRIIKKKTKGEIDAISCRPVPTLEVKFANVYKVLQARGWKHRPGMFGYDYFRPGVPKEVKKVINETYYHNEADVEMHLKKTGEWQEIVRSLQRRHTAAFNGFSSPSSSEASPNPKSKSQPPSPATSPFSKKWSQLKANGWTAKMGNSNGENQLYCSPSGDIFTKQELETCEVEKLLLLNPDSPIVEVHDSSDDDEPNQHHDEYMADPVSDKEETKDEEDDSHTIAVQETPDVHVSQNSTAPPSFLSPDETTLSKTDKVVARNVQQDFTPSPSENSSKPTQKSPPQSPAKKTQMDLEIERVLQSLAPSYPLTSLLHRNKEWLELTQFVDACIHRDQRKSVFLSGTPGTGKSALVRLMEQYVENSWAKASKSSKMQFVNLNAMTLGDAASIFKAIASQVTNTDYSSSEQAISALDVAFKSNDSVTFLILDEIDILLRGKGESDLYRLFEWAHHPESSMVFIGIANSIDMTERYLPLLRQRDCKPLSVVFQPYNYDAILDILKQRICEDTLLDKPIFDFMSIAFLARKVASTSGDIRTALNLCRCCLLQKQIQSVASPVLLNDMVNAVKKGLEAPGISLLQTLPRMAQLVVYAASKVQGVRDGVYNINTVYDKYCDLVRKSMSLSQLVTLGEFNQKLDTLEAQGIVTLHAKKGVFKLFVSSAESEKYFASESFFKEL</sequence>
<dbReference type="Gene3D" id="1.10.8.60">
    <property type="match status" value="1"/>
</dbReference>
<dbReference type="Gene3D" id="3.40.50.300">
    <property type="entry name" value="P-loop containing nucleotide triphosphate hydrolases"/>
    <property type="match status" value="1"/>
</dbReference>
<feature type="compositionally biased region" description="Basic and acidic residues" evidence="3">
    <location>
        <begin position="422"/>
        <end position="434"/>
    </location>
</feature>
<comment type="caution">
    <text evidence="5">The sequence shown here is derived from an EMBL/GenBank/DDBJ whole genome shotgun (WGS) entry which is preliminary data.</text>
</comment>
<feature type="region of interest" description="Disordered" evidence="3">
    <location>
        <begin position="422"/>
        <end position="441"/>
    </location>
</feature>
<gene>
    <name evidence="5" type="ORF">Ae201684_009347</name>
</gene>
<dbReference type="GO" id="GO:0033314">
    <property type="term" value="P:mitotic DNA replication checkpoint signaling"/>
    <property type="evidence" value="ECO:0007669"/>
    <property type="project" value="TreeGrafter"/>
</dbReference>
<evidence type="ECO:0000259" key="4">
    <source>
        <dbReference type="SMART" id="SM00382"/>
    </source>
</evidence>
<dbReference type="VEuPathDB" id="FungiDB:AeMF1_009793"/>
<dbReference type="Proteomes" id="UP000481153">
    <property type="component" value="Unassembled WGS sequence"/>
</dbReference>
<organism evidence="5 6">
    <name type="scientific">Aphanomyces euteiches</name>
    <dbReference type="NCBI Taxonomy" id="100861"/>
    <lineage>
        <taxon>Eukaryota</taxon>
        <taxon>Sar</taxon>
        <taxon>Stramenopiles</taxon>
        <taxon>Oomycota</taxon>
        <taxon>Saprolegniomycetes</taxon>
        <taxon>Saprolegniales</taxon>
        <taxon>Verrucalvaceae</taxon>
        <taxon>Aphanomyces</taxon>
    </lineage>
</organism>
<feature type="region of interest" description="Disordered" evidence="3">
    <location>
        <begin position="609"/>
        <end position="641"/>
    </location>
</feature>
<dbReference type="InterPro" id="IPR049945">
    <property type="entry name" value="AAA_22"/>
</dbReference>
<evidence type="ECO:0000256" key="1">
    <source>
        <dbReference type="ARBA" id="ARBA00006184"/>
    </source>
</evidence>
<dbReference type="SMART" id="SM00382">
    <property type="entry name" value="AAA"/>
    <property type="match status" value="1"/>
</dbReference>
<feature type="compositionally biased region" description="Low complexity" evidence="3">
    <location>
        <begin position="742"/>
        <end position="758"/>
    </location>
</feature>
<keyword evidence="2" id="KW-0235">DNA replication</keyword>
<feature type="domain" description="AAA+ ATPase" evidence="4">
    <location>
        <begin position="974"/>
        <end position="1123"/>
    </location>
</feature>